<evidence type="ECO:0000256" key="5">
    <source>
        <dbReference type="ARBA" id="ARBA00023040"/>
    </source>
</evidence>
<organism evidence="13 14">
    <name type="scientific">Oryzias latipes</name>
    <name type="common">Japanese rice fish</name>
    <name type="synonym">Japanese killifish</name>
    <dbReference type="NCBI Taxonomy" id="8090"/>
    <lineage>
        <taxon>Eukaryota</taxon>
        <taxon>Metazoa</taxon>
        <taxon>Chordata</taxon>
        <taxon>Craniata</taxon>
        <taxon>Vertebrata</taxon>
        <taxon>Euteleostomi</taxon>
        <taxon>Actinopterygii</taxon>
        <taxon>Neopterygii</taxon>
        <taxon>Teleostei</taxon>
        <taxon>Neoteleostei</taxon>
        <taxon>Acanthomorphata</taxon>
        <taxon>Ovalentaria</taxon>
        <taxon>Atherinomorphae</taxon>
        <taxon>Beloniformes</taxon>
        <taxon>Adrianichthyidae</taxon>
        <taxon>Oryziinae</taxon>
        <taxon>Oryzias</taxon>
    </lineage>
</organism>
<feature type="transmembrane region" description="Helical" evidence="11">
    <location>
        <begin position="39"/>
        <end position="62"/>
    </location>
</feature>
<evidence type="ECO:0000256" key="3">
    <source>
        <dbReference type="ARBA" id="ARBA00022692"/>
    </source>
</evidence>
<evidence type="ECO:0000256" key="1">
    <source>
        <dbReference type="ARBA" id="ARBA00004651"/>
    </source>
</evidence>
<dbReference type="Ensembl" id="ENSORLT00000027300.1">
    <property type="protein sequence ID" value="ENSORLP00000040571.1"/>
    <property type="gene ID" value="ENSORLG00000026698.1"/>
</dbReference>
<dbReference type="GO" id="GO:0060326">
    <property type="term" value="P:cell chemotaxis"/>
    <property type="evidence" value="ECO:0000318"/>
    <property type="project" value="GO_Central"/>
</dbReference>
<dbReference type="PANTHER" id="PTHR10489">
    <property type="entry name" value="CELL ADHESION MOLECULE"/>
    <property type="match status" value="1"/>
</dbReference>
<keyword evidence="2" id="KW-1003">Cell membrane</keyword>
<feature type="transmembrane region" description="Helical" evidence="11">
    <location>
        <begin position="152"/>
        <end position="171"/>
    </location>
</feature>
<dbReference type="GO" id="GO:0006955">
    <property type="term" value="P:immune response"/>
    <property type="evidence" value="ECO:0000318"/>
    <property type="project" value="GO_Central"/>
</dbReference>
<dbReference type="PRINTS" id="PR00237">
    <property type="entry name" value="GPCRRHODOPSN"/>
</dbReference>
<dbReference type="Gene3D" id="1.20.1070.10">
    <property type="entry name" value="Rhodopsin 7-helix transmembrane proteins"/>
    <property type="match status" value="1"/>
</dbReference>
<keyword evidence="9 10" id="KW-0807">Transducer</keyword>
<dbReference type="FunCoup" id="A0A3B3IA10">
    <property type="interactions" value="790"/>
</dbReference>
<dbReference type="PROSITE" id="PS00237">
    <property type="entry name" value="G_PROTEIN_RECEP_F1_1"/>
    <property type="match status" value="1"/>
</dbReference>
<reference evidence="13" key="3">
    <citation type="submission" date="2025-09" db="UniProtKB">
        <authorList>
            <consortium name="Ensembl"/>
        </authorList>
    </citation>
    <scope>IDENTIFICATION</scope>
    <source>
        <strain evidence="13">Hd-rR</strain>
    </source>
</reference>
<gene>
    <name evidence="13" type="primary">CCR6</name>
    <name evidence="13" type="synonym">ccr6a</name>
</gene>
<evidence type="ECO:0000256" key="2">
    <source>
        <dbReference type="ARBA" id="ARBA00022475"/>
    </source>
</evidence>
<evidence type="ECO:0000256" key="7">
    <source>
        <dbReference type="ARBA" id="ARBA00023170"/>
    </source>
</evidence>
<dbReference type="PRINTS" id="PR00657">
    <property type="entry name" value="CCCHEMOKINER"/>
</dbReference>
<accession>A0A3B3IA10</accession>
<dbReference type="FunFam" id="1.20.1070.10:FF:000035">
    <property type="entry name" value="C-C chemokine receptor type 6"/>
    <property type="match status" value="1"/>
</dbReference>
<keyword evidence="5 10" id="KW-0297">G-protein coupled receptor</keyword>
<feature type="transmembrane region" description="Helical" evidence="11">
    <location>
        <begin position="112"/>
        <end position="132"/>
    </location>
</feature>
<dbReference type="Pfam" id="PF00001">
    <property type="entry name" value="7tm_1"/>
    <property type="match status" value="1"/>
</dbReference>
<dbReference type="InterPro" id="IPR000276">
    <property type="entry name" value="GPCR_Rhodpsn"/>
</dbReference>
<keyword evidence="3 10" id="KW-0812">Transmembrane</keyword>
<dbReference type="GO" id="GO:0019957">
    <property type="term" value="F:C-C chemokine binding"/>
    <property type="evidence" value="ECO:0000318"/>
    <property type="project" value="GO_Central"/>
</dbReference>
<evidence type="ECO:0000256" key="11">
    <source>
        <dbReference type="SAM" id="Phobius"/>
    </source>
</evidence>
<feature type="transmembrane region" description="Helical" evidence="11">
    <location>
        <begin position="71"/>
        <end position="92"/>
    </location>
</feature>
<dbReference type="Proteomes" id="UP000001038">
    <property type="component" value="Chromosome 24"/>
</dbReference>
<reference evidence="13 14" key="1">
    <citation type="journal article" date="2007" name="Nature">
        <title>The medaka draft genome and insights into vertebrate genome evolution.</title>
        <authorList>
            <person name="Kasahara M."/>
            <person name="Naruse K."/>
            <person name="Sasaki S."/>
            <person name="Nakatani Y."/>
            <person name="Qu W."/>
            <person name="Ahsan B."/>
            <person name="Yamada T."/>
            <person name="Nagayasu Y."/>
            <person name="Doi K."/>
            <person name="Kasai Y."/>
            <person name="Jindo T."/>
            <person name="Kobayashi D."/>
            <person name="Shimada A."/>
            <person name="Toyoda A."/>
            <person name="Kuroki Y."/>
            <person name="Fujiyama A."/>
            <person name="Sasaki T."/>
            <person name="Shimizu A."/>
            <person name="Asakawa S."/>
            <person name="Shimizu N."/>
            <person name="Hashimoto S."/>
            <person name="Yang J."/>
            <person name="Lee Y."/>
            <person name="Matsushima K."/>
            <person name="Sugano S."/>
            <person name="Sakaizumi M."/>
            <person name="Narita T."/>
            <person name="Ohishi K."/>
            <person name="Haga S."/>
            <person name="Ohta F."/>
            <person name="Nomoto H."/>
            <person name="Nogata K."/>
            <person name="Morishita T."/>
            <person name="Endo T."/>
            <person name="Shin-I T."/>
            <person name="Takeda H."/>
            <person name="Morishita S."/>
            <person name="Kohara Y."/>
        </authorList>
    </citation>
    <scope>NUCLEOTIDE SEQUENCE [LARGE SCALE GENOMIC DNA]</scope>
    <source>
        <strain evidence="13 14">Hd-rR</strain>
    </source>
</reference>
<feature type="domain" description="G-protein coupled receptors family 1 profile" evidence="12">
    <location>
        <begin position="51"/>
        <end position="317"/>
    </location>
</feature>
<dbReference type="GeneTree" id="ENSGT01030000234667"/>
<keyword evidence="4 11" id="KW-1133">Transmembrane helix</keyword>
<evidence type="ECO:0000313" key="13">
    <source>
        <dbReference type="Ensembl" id="ENSORLP00000040571.1"/>
    </source>
</evidence>
<protein>
    <submittedName>
        <fullName evidence="13">Chemokine (C-C motif) receptor 6a</fullName>
    </submittedName>
</protein>
<dbReference type="STRING" id="8090.ENSORLP00000040571"/>
<comment type="similarity">
    <text evidence="10">Belongs to the G-protein coupled receptor 1 family.</text>
</comment>
<dbReference type="InterPro" id="IPR017452">
    <property type="entry name" value="GPCR_Rhodpsn_7TM"/>
</dbReference>
<dbReference type="Bgee" id="ENSORLG00000026698">
    <property type="expression patterns" value="Expressed in intestine and 8 other cell types or tissues"/>
</dbReference>
<dbReference type="GO" id="GO:0007204">
    <property type="term" value="P:positive regulation of cytosolic calcium ion concentration"/>
    <property type="evidence" value="ECO:0000318"/>
    <property type="project" value="GO_Central"/>
</dbReference>
<dbReference type="RefSeq" id="XP_023808470.1">
    <property type="nucleotide sequence ID" value="XM_023952702.1"/>
</dbReference>
<keyword evidence="14" id="KW-1185">Reference proteome</keyword>
<evidence type="ECO:0000259" key="12">
    <source>
        <dbReference type="PROSITE" id="PS50262"/>
    </source>
</evidence>
<name>A0A3B3IA10_ORYLA</name>
<keyword evidence="6 11" id="KW-0472">Membrane</keyword>
<keyword evidence="8" id="KW-0325">Glycoprotein</keyword>
<dbReference type="GO" id="GO:0019722">
    <property type="term" value="P:calcium-mediated signaling"/>
    <property type="evidence" value="ECO:0000318"/>
    <property type="project" value="GO_Central"/>
</dbReference>
<dbReference type="GO" id="GO:0016493">
    <property type="term" value="F:C-C chemokine receptor activity"/>
    <property type="evidence" value="ECO:0000318"/>
    <property type="project" value="GO_Central"/>
</dbReference>
<feature type="transmembrane region" description="Helical" evidence="11">
    <location>
        <begin position="255"/>
        <end position="281"/>
    </location>
</feature>
<dbReference type="GO" id="GO:0009897">
    <property type="term" value="C:external side of plasma membrane"/>
    <property type="evidence" value="ECO:0000318"/>
    <property type="project" value="GO_Central"/>
</dbReference>
<dbReference type="PROSITE" id="PS50262">
    <property type="entry name" value="G_PROTEIN_RECEP_F1_2"/>
    <property type="match status" value="1"/>
</dbReference>
<evidence type="ECO:0000256" key="9">
    <source>
        <dbReference type="ARBA" id="ARBA00023224"/>
    </source>
</evidence>
<dbReference type="AlphaFoldDB" id="A0A3B3IA10"/>
<evidence type="ECO:0000256" key="10">
    <source>
        <dbReference type="RuleBase" id="RU000688"/>
    </source>
</evidence>
<feature type="transmembrane region" description="Helical" evidence="11">
    <location>
        <begin position="219"/>
        <end position="243"/>
    </location>
</feature>
<dbReference type="InterPro" id="IPR000355">
    <property type="entry name" value="Chemokine_rcpt"/>
</dbReference>
<dbReference type="GeneID" id="101158820"/>
<proteinExistence type="inferred from homology"/>
<evidence type="ECO:0000256" key="6">
    <source>
        <dbReference type="ARBA" id="ARBA00023136"/>
    </source>
</evidence>
<comment type="subcellular location">
    <subcellularLocation>
        <location evidence="1">Cell membrane</location>
        <topology evidence="1">Multi-pass membrane protein</topology>
    </subcellularLocation>
</comment>
<dbReference type="InParanoid" id="A0A3B3IA10"/>
<dbReference type="InterPro" id="IPR050119">
    <property type="entry name" value="CCR1-9-like"/>
</dbReference>
<feature type="transmembrane region" description="Helical" evidence="11">
    <location>
        <begin position="301"/>
        <end position="320"/>
    </location>
</feature>
<keyword evidence="7 10" id="KW-0675">Receptor</keyword>
<dbReference type="PANTHER" id="PTHR10489:SF611">
    <property type="entry name" value="C-C CHEMOKINE RECEPTOR TYPE 6"/>
    <property type="match status" value="1"/>
</dbReference>
<evidence type="ECO:0000256" key="4">
    <source>
        <dbReference type="ARBA" id="ARBA00022989"/>
    </source>
</evidence>
<evidence type="ECO:0000313" key="14">
    <source>
        <dbReference type="Proteomes" id="UP000001038"/>
    </source>
</evidence>
<dbReference type="SUPFAM" id="SSF81321">
    <property type="entry name" value="Family A G protein-coupled receptor-like"/>
    <property type="match status" value="1"/>
</dbReference>
<evidence type="ECO:0000256" key="8">
    <source>
        <dbReference type="ARBA" id="ARBA00023180"/>
    </source>
</evidence>
<reference evidence="13" key="2">
    <citation type="submission" date="2025-08" db="UniProtKB">
        <authorList>
            <consortium name="Ensembl"/>
        </authorList>
    </citation>
    <scope>IDENTIFICATION</scope>
    <source>
        <strain evidence="13">Hd-rR</strain>
    </source>
</reference>
<dbReference type="OrthoDB" id="9828427at2759"/>
<sequence length="376" mass="43569">MIKKMDYLEEDLAGNFTFDYEEPCVYSLNSSMDRKVLPFVHSIICALGLVGNSLVIITYALYKRAKSMTDLYLLNVAIADLLFVLSLPLIIYNEITSWSMGWLSCKLLRGSYSVNLYSGMLLLGCISIDRYLAIVQARRSFRLRSLSYSRLICALIWVFAVLVSIPTFYFYQRYEPFENSTFFLPNEEENEPDDHHYVCDFKHDDRNLAPYFKVMIPSIQLGVGFFLPLLIMIFCYTSIIVTLMKAKNFQRHKAVRVVLAVVVVFVICHLPYNISLLYHTINMFDVVKCQVADTLKVTQNALQAVAYLHCCLNPVLYAFVGVKFRNHFRRIFRDLFCLSKKYMTQRRFSRVTSDMYMSSIRRSVEGSGDSNLSFTM</sequence>